<dbReference type="GO" id="GO:0006310">
    <property type="term" value="P:DNA recombination"/>
    <property type="evidence" value="ECO:0007669"/>
    <property type="project" value="UniProtKB-KW"/>
</dbReference>
<dbReference type="RefSeq" id="WP_075054259.1">
    <property type="nucleotide sequence ID" value="NZ_CP007536.1"/>
</dbReference>
<accession>A0A060HPQ6</accession>
<name>A0A060HPQ6_9ARCH</name>
<dbReference type="InterPro" id="IPR050090">
    <property type="entry name" value="Tyrosine_recombinase_XerCD"/>
</dbReference>
<reference evidence="3 4" key="1">
    <citation type="journal article" date="2014" name="Int. J. Syst. Evol. Microbiol.">
        <title>Nitrososphaera viennensis gen. nov., sp. nov., an aerobic and mesophilic, ammonia-oxidizing archaeon from soil and a member of the archaeal phylum Thaumarchaeota.</title>
        <authorList>
            <person name="Stieglmeier M."/>
            <person name="Klingl A."/>
            <person name="Alves R.J."/>
            <person name="Rittmann S.K."/>
            <person name="Melcher M."/>
            <person name="Leisch N."/>
            <person name="Schleper C."/>
        </authorList>
    </citation>
    <scope>NUCLEOTIDE SEQUENCE [LARGE SCALE GENOMIC DNA]</scope>
    <source>
        <strain evidence="3">EN76</strain>
    </source>
</reference>
<dbReference type="Proteomes" id="UP000027093">
    <property type="component" value="Chromosome"/>
</dbReference>
<dbReference type="InterPro" id="IPR011010">
    <property type="entry name" value="DNA_brk_join_enz"/>
</dbReference>
<keyword evidence="4" id="KW-1185">Reference proteome</keyword>
<sequence length="422" mass="47671">MDSDSIYNYTAKILSIKRRLEQFDDDDDDATGNGKVASEFLDALGDHGLSKGRVVYYAARLPIIMQWFANRSMMLKNATKDDCKDCVRSIISDKYAGKTNRAFAEALKRLVHFAKAGEIGEKKDGRDYVSEVSWIRPETYVKNGRKREIRPGDLLTGEEIEALLDAIPKISRFPGRDRAMVMCLYEGAFRPGELLNMTVGGVLFKDKVAVVTTVGKTGEKTVPLLLSYRLLLDWIEQHPFKDNLDAPLWWSFATDKVIGYGYLRKVVKKAASEAGIKKKVWNYLLRHTKLTDVARKHPDQILKRFGNWKKGTEMMDVYIHLSESDLEEAVLKEHGLLPEGGKKNGLVLKTCPRCGEQNAGAKRCTKCGYIIDEKLAIKIAHREQSTLEGLTRTVKEHEHVQKKIFRMLEELTGTTKAVSSPA</sequence>
<gene>
    <name evidence="3" type="ORF">NVIE_009650</name>
</gene>
<dbReference type="InterPro" id="IPR002104">
    <property type="entry name" value="Integrase_catalytic"/>
</dbReference>
<dbReference type="CDD" id="cd00397">
    <property type="entry name" value="DNA_BRE_C"/>
    <property type="match status" value="1"/>
</dbReference>
<dbReference type="InterPro" id="IPR013762">
    <property type="entry name" value="Integrase-like_cat_sf"/>
</dbReference>
<dbReference type="GO" id="GO:0003677">
    <property type="term" value="F:DNA binding"/>
    <property type="evidence" value="ECO:0007669"/>
    <property type="project" value="InterPro"/>
</dbReference>
<organism evidence="3 4">
    <name type="scientific">Nitrososphaera viennensis EN76</name>
    <dbReference type="NCBI Taxonomy" id="926571"/>
    <lineage>
        <taxon>Archaea</taxon>
        <taxon>Nitrososphaerota</taxon>
        <taxon>Nitrososphaeria</taxon>
        <taxon>Nitrososphaerales</taxon>
        <taxon>Nitrososphaeraceae</taxon>
        <taxon>Nitrososphaera</taxon>
    </lineage>
</organism>
<dbReference type="EMBL" id="CP007536">
    <property type="protein sequence ID" value="AIC15192.1"/>
    <property type="molecule type" value="Genomic_DNA"/>
</dbReference>
<evidence type="ECO:0000259" key="2">
    <source>
        <dbReference type="PROSITE" id="PS51898"/>
    </source>
</evidence>
<dbReference type="PROSITE" id="PS51898">
    <property type="entry name" value="TYR_RECOMBINASE"/>
    <property type="match status" value="1"/>
</dbReference>
<feature type="domain" description="Tyr recombinase" evidence="2">
    <location>
        <begin position="150"/>
        <end position="331"/>
    </location>
</feature>
<proteinExistence type="predicted"/>
<dbReference type="GeneID" id="74946231"/>
<evidence type="ECO:0000313" key="3">
    <source>
        <dbReference type="EMBL" id="AIC15192.1"/>
    </source>
</evidence>
<dbReference type="GO" id="GO:0015074">
    <property type="term" value="P:DNA integration"/>
    <property type="evidence" value="ECO:0007669"/>
    <property type="project" value="InterPro"/>
</dbReference>
<dbReference type="SUPFAM" id="SSF56349">
    <property type="entry name" value="DNA breaking-rejoining enzymes"/>
    <property type="match status" value="1"/>
</dbReference>
<dbReference type="HOGENOM" id="CLU_027562_2_1_2"/>
<dbReference type="Gene3D" id="1.10.443.10">
    <property type="entry name" value="Intergrase catalytic core"/>
    <property type="match status" value="1"/>
</dbReference>
<dbReference type="Pfam" id="PF00589">
    <property type="entry name" value="Phage_integrase"/>
    <property type="match status" value="1"/>
</dbReference>
<dbReference type="STRING" id="926571.NVIE_009650"/>
<evidence type="ECO:0000256" key="1">
    <source>
        <dbReference type="ARBA" id="ARBA00023172"/>
    </source>
</evidence>
<dbReference type="AlphaFoldDB" id="A0A060HPQ6"/>
<evidence type="ECO:0000313" key="4">
    <source>
        <dbReference type="Proteomes" id="UP000027093"/>
    </source>
</evidence>
<dbReference type="OrthoDB" id="144892at2157"/>
<dbReference type="PANTHER" id="PTHR30349">
    <property type="entry name" value="PHAGE INTEGRASE-RELATED"/>
    <property type="match status" value="1"/>
</dbReference>
<keyword evidence="1" id="KW-0233">DNA recombination</keyword>
<protein>
    <submittedName>
        <fullName evidence="3">Putative integrase family protein</fullName>
    </submittedName>
</protein>
<dbReference type="PANTHER" id="PTHR30349:SF87">
    <property type="entry name" value="TRANSPOSASE A"/>
    <property type="match status" value="1"/>
</dbReference>
<dbReference type="KEGG" id="nvn:NVIE_009650"/>